<dbReference type="EMBL" id="PJMY01000003">
    <property type="protein sequence ID" value="PKV93809.1"/>
    <property type="molecule type" value="Genomic_DNA"/>
</dbReference>
<proteinExistence type="predicted"/>
<comment type="caution">
    <text evidence="1">The sequence shown here is derived from an EMBL/GenBank/DDBJ whole genome shotgun (WGS) entry which is preliminary data.</text>
</comment>
<evidence type="ECO:0000313" key="2">
    <source>
        <dbReference type="Proteomes" id="UP000233750"/>
    </source>
</evidence>
<gene>
    <name evidence="1" type="ORF">ATK30_4667</name>
</gene>
<sequence length="85" mass="8393">MIGFGSTAPTTAGTWSGWLPDLWVVVDAVLGLWPGGGVLVAARLGRLVSGGSSRAATLQAGGCMGHPEAECADGSGVLVKAGKMP</sequence>
<organism evidence="1 2">
    <name type="scientific">Amycolatopsis echigonensis</name>
    <dbReference type="NCBI Taxonomy" id="2576905"/>
    <lineage>
        <taxon>Bacteria</taxon>
        <taxon>Bacillati</taxon>
        <taxon>Actinomycetota</taxon>
        <taxon>Actinomycetes</taxon>
        <taxon>Pseudonocardiales</taxon>
        <taxon>Pseudonocardiaceae</taxon>
        <taxon>Amycolatopsis</taxon>
    </lineage>
</organism>
<evidence type="ECO:0000313" key="1">
    <source>
        <dbReference type="EMBL" id="PKV93809.1"/>
    </source>
</evidence>
<accession>A0A2N3WIW9</accession>
<dbReference type="AlphaFoldDB" id="A0A2N3WIW9"/>
<dbReference type="Proteomes" id="UP000233750">
    <property type="component" value="Unassembled WGS sequence"/>
</dbReference>
<protein>
    <submittedName>
        <fullName evidence="1">Uncharacterized protein</fullName>
    </submittedName>
</protein>
<name>A0A2N3WIW9_9PSEU</name>
<reference evidence="1 2" key="1">
    <citation type="submission" date="2017-12" db="EMBL/GenBank/DDBJ databases">
        <title>Sequencing the genomes of 1000 Actinobacteria strains.</title>
        <authorList>
            <person name="Klenk H.-P."/>
        </authorList>
    </citation>
    <scope>NUCLEOTIDE SEQUENCE [LARGE SCALE GENOMIC DNA]</scope>
    <source>
        <strain evidence="1 2">DSM 45165</strain>
    </source>
</reference>
<keyword evidence="2" id="KW-1185">Reference proteome</keyword>